<evidence type="ECO:0000313" key="5">
    <source>
        <dbReference type="EMBL" id="GAA3948642.1"/>
    </source>
</evidence>
<dbReference type="InterPro" id="IPR052604">
    <property type="entry name" value="Mito_Tim_assembly_helper"/>
</dbReference>
<dbReference type="PIRSF" id="PIRSF017292">
    <property type="entry name" value="UCP017292_Znf_CHY"/>
    <property type="match status" value="1"/>
</dbReference>
<dbReference type="InterPro" id="IPR016694">
    <property type="entry name" value="UCP017292"/>
</dbReference>
<reference evidence="6" key="1">
    <citation type="journal article" date="2019" name="Int. J. Syst. Evol. Microbiol.">
        <title>The Global Catalogue of Microorganisms (GCM) 10K type strain sequencing project: providing services to taxonomists for standard genome sequencing and annotation.</title>
        <authorList>
            <consortium name="The Broad Institute Genomics Platform"/>
            <consortium name="The Broad Institute Genome Sequencing Center for Infectious Disease"/>
            <person name="Wu L."/>
            <person name="Ma J."/>
        </authorList>
    </citation>
    <scope>NUCLEOTIDE SEQUENCE [LARGE SCALE GENOMIC DNA]</scope>
    <source>
        <strain evidence="6">JCM 17024</strain>
    </source>
</reference>
<dbReference type="RefSeq" id="WP_344820326.1">
    <property type="nucleotide sequence ID" value="NZ_BAABCP010000002.1"/>
</dbReference>
<dbReference type="EMBL" id="BAABCP010000002">
    <property type="protein sequence ID" value="GAA3948642.1"/>
    <property type="molecule type" value="Genomic_DNA"/>
</dbReference>
<dbReference type="InterPro" id="IPR008913">
    <property type="entry name" value="Znf_CHY"/>
</dbReference>
<keyword evidence="2" id="KW-0863">Zinc-finger</keyword>
<evidence type="ECO:0000256" key="2">
    <source>
        <dbReference type="ARBA" id="ARBA00022771"/>
    </source>
</evidence>
<dbReference type="Proteomes" id="UP001501591">
    <property type="component" value="Unassembled WGS sequence"/>
</dbReference>
<sequence>MSIQVGGWTVRGAVVDAHTRCVHYGSELDVVAMRSRCCGDWYPCVHCHDEAVSHSRMVWEPEAVQEHAVLCGACGTTMSISQYRDAEECPLCGAGFNPGCRLHHDLYFAGETLLQGDELY</sequence>
<dbReference type="PANTHER" id="PTHR28082">
    <property type="entry name" value="ZINC FINGER PROTEIN"/>
    <property type="match status" value="1"/>
</dbReference>
<evidence type="ECO:0000256" key="1">
    <source>
        <dbReference type="ARBA" id="ARBA00022723"/>
    </source>
</evidence>
<dbReference type="Pfam" id="PF05495">
    <property type="entry name" value="zf-CHY"/>
    <property type="match status" value="1"/>
</dbReference>
<accession>A0ABP7NJK3</accession>
<dbReference type="SUPFAM" id="SSF161219">
    <property type="entry name" value="CHY zinc finger-like"/>
    <property type="match status" value="1"/>
</dbReference>
<gene>
    <name evidence="5" type="ORF">GCM10022383_28000</name>
</gene>
<evidence type="ECO:0000256" key="3">
    <source>
        <dbReference type="ARBA" id="ARBA00022833"/>
    </source>
</evidence>
<keyword evidence="1" id="KW-0479">Metal-binding</keyword>
<proteinExistence type="predicted"/>
<dbReference type="PROSITE" id="PS51266">
    <property type="entry name" value="ZF_CHY"/>
    <property type="match status" value="1"/>
</dbReference>
<organism evidence="5 6">
    <name type="scientific">Microbacterium soli</name>
    <dbReference type="NCBI Taxonomy" id="446075"/>
    <lineage>
        <taxon>Bacteria</taxon>
        <taxon>Bacillati</taxon>
        <taxon>Actinomycetota</taxon>
        <taxon>Actinomycetes</taxon>
        <taxon>Micrococcales</taxon>
        <taxon>Microbacteriaceae</taxon>
        <taxon>Microbacterium</taxon>
    </lineage>
</organism>
<feature type="domain" description="CHY-type" evidence="4">
    <location>
        <begin position="14"/>
        <end position="94"/>
    </location>
</feature>
<dbReference type="InterPro" id="IPR037274">
    <property type="entry name" value="Znf_CHY_sf"/>
</dbReference>
<evidence type="ECO:0000313" key="6">
    <source>
        <dbReference type="Proteomes" id="UP001501591"/>
    </source>
</evidence>
<protein>
    <submittedName>
        <fullName evidence="5">CHY zinc finger protein</fullName>
    </submittedName>
</protein>
<keyword evidence="3" id="KW-0862">Zinc</keyword>
<name>A0ABP7NJK3_9MICO</name>
<comment type="caution">
    <text evidence="5">The sequence shown here is derived from an EMBL/GenBank/DDBJ whole genome shotgun (WGS) entry which is preliminary data.</text>
</comment>
<evidence type="ECO:0000259" key="4">
    <source>
        <dbReference type="PROSITE" id="PS51266"/>
    </source>
</evidence>
<dbReference type="PANTHER" id="PTHR28082:SF1">
    <property type="entry name" value="HELPER OF TIM PROTEIN 13"/>
    <property type="match status" value="1"/>
</dbReference>
<keyword evidence="6" id="KW-1185">Reference proteome</keyword>